<evidence type="ECO:0000313" key="7">
    <source>
        <dbReference type="EMBL" id="QMW23153.1"/>
    </source>
</evidence>
<keyword evidence="4 5" id="KW-0378">Hydrolase</keyword>
<feature type="binding site" evidence="5">
    <location>
        <position position="6"/>
    </location>
    <ligand>
        <name>Mg(2+)</name>
        <dbReference type="ChEBI" id="CHEBI:18420"/>
    </ligand>
</feature>
<comment type="function">
    <text evidence="5">Toxic component of a toxin-antitoxin (TA) system. An RNase.</text>
</comment>
<accession>A0A7G5IIG1</accession>
<dbReference type="GO" id="GO:0090729">
    <property type="term" value="F:toxin activity"/>
    <property type="evidence" value="ECO:0007669"/>
    <property type="project" value="UniProtKB-KW"/>
</dbReference>
<proteinExistence type="inferred from homology"/>
<evidence type="ECO:0000256" key="4">
    <source>
        <dbReference type="ARBA" id="ARBA00022801"/>
    </source>
</evidence>
<comment type="similarity">
    <text evidence="5">Belongs to the PINc/VapC protein family.</text>
</comment>
<evidence type="ECO:0000313" key="8">
    <source>
        <dbReference type="Proteomes" id="UP000515292"/>
    </source>
</evidence>
<dbReference type="GO" id="GO:0000287">
    <property type="term" value="F:magnesium ion binding"/>
    <property type="evidence" value="ECO:0007669"/>
    <property type="project" value="UniProtKB-UniRule"/>
</dbReference>
<organism evidence="7 8">
    <name type="scientific">Sandaracinobacteroides saxicola</name>
    <dbReference type="NCBI Taxonomy" id="2759707"/>
    <lineage>
        <taxon>Bacteria</taxon>
        <taxon>Pseudomonadati</taxon>
        <taxon>Pseudomonadota</taxon>
        <taxon>Alphaproteobacteria</taxon>
        <taxon>Sphingomonadales</taxon>
        <taxon>Sphingosinicellaceae</taxon>
        <taxon>Sandaracinobacteroides</taxon>
    </lineage>
</organism>
<keyword evidence="1 5" id="KW-1277">Toxin-antitoxin system</keyword>
<dbReference type="HAMAP" id="MF_00265">
    <property type="entry name" value="VapC_Nob1"/>
    <property type="match status" value="1"/>
</dbReference>
<feature type="domain" description="PIN" evidence="6">
    <location>
        <begin position="3"/>
        <end position="115"/>
    </location>
</feature>
<dbReference type="GO" id="GO:0004540">
    <property type="term" value="F:RNA nuclease activity"/>
    <property type="evidence" value="ECO:0007669"/>
    <property type="project" value="InterPro"/>
</dbReference>
<dbReference type="CDD" id="cd18682">
    <property type="entry name" value="PIN_VapC-like"/>
    <property type="match status" value="1"/>
</dbReference>
<dbReference type="GO" id="GO:0016787">
    <property type="term" value="F:hydrolase activity"/>
    <property type="evidence" value="ECO:0007669"/>
    <property type="project" value="UniProtKB-KW"/>
</dbReference>
<keyword evidence="8" id="KW-1185">Reference proteome</keyword>
<dbReference type="Pfam" id="PF01850">
    <property type="entry name" value="PIN"/>
    <property type="match status" value="1"/>
</dbReference>
<dbReference type="RefSeq" id="WP_182296749.1">
    <property type="nucleotide sequence ID" value="NZ_CP059851.1"/>
</dbReference>
<keyword evidence="5" id="KW-0800">Toxin</keyword>
<evidence type="ECO:0000256" key="5">
    <source>
        <dbReference type="HAMAP-Rule" id="MF_00265"/>
    </source>
</evidence>
<gene>
    <name evidence="5" type="primary">vapC</name>
    <name evidence="7" type="ORF">H3309_01175</name>
</gene>
<dbReference type="AlphaFoldDB" id="A0A7G5IIG1"/>
<keyword evidence="5" id="KW-0460">Magnesium</keyword>
<keyword evidence="2 5" id="KW-0540">Nuclease</keyword>
<evidence type="ECO:0000256" key="2">
    <source>
        <dbReference type="ARBA" id="ARBA00022722"/>
    </source>
</evidence>
<dbReference type="InterPro" id="IPR022907">
    <property type="entry name" value="VapC_family"/>
</dbReference>
<dbReference type="InterPro" id="IPR002716">
    <property type="entry name" value="PIN_dom"/>
</dbReference>
<reference evidence="7 8" key="1">
    <citation type="submission" date="2020-07" db="EMBL/GenBank/DDBJ databases">
        <title>Complete genome sequence for Sandaracinobacter sp. M6.</title>
        <authorList>
            <person name="Tang Y."/>
            <person name="Liu Q."/>
            <person name="Guo Z."/>
            <person name="Lei P."/>
            <person name="Huang B."/>
        </authorList>
    </citation>
    <scope>NUCLEOTIDE SEQUENCE [LARGE SCALE GENOMIC DNA]</scope>
    <source>
        <strain evidence="7 8">M6</strain>
    </source>
</reference>
<dbReference type="InterPro" id="IPR029060">
    <property type="entry name" value="PIN-like_dom_sf"/>
</dbReference>
<evidence type="ECO:0000256" key="1">
    <source>
        <dbReference type="ARBA" id="ARBA00022649"/>
    </source>
</evidence>
<dbReference type="EC" id="3.1.-.-" evidence="5"/>
<dbReference type="Proteomes" id="UP000515292">
    <property type="component" value="Chromosome"/>
</dbReference>
<evidence type="ECO:0000259" key="6">
    <source>
        <dbReference type="Pfam" id="PF01850"/>
    </source>
</evidence>
<dbReference type="Gene3D" id="3.40.50.1010">
    <property type="entry name" value="5'-nuclease"/>
    <property type="match status" value="1"/>
</dbReference>
<dbReference type="EMBL" id="CP059851">
    <property type="protein sequence ID" value="QMW23153.1"/>
    <property type="molecule type" value="Genomic_DNA"/>
</dbReference>
<dbReference type="KEGG" id="sand:H3309_01175"/>
<dbReference type="SUPFAM" id="SSF88723">
    <property type="entry name" value="PIN domain-like"/>
    <property type="match status" value="1"/>
</dbReference>
<evidence type="ECO:0000256" key="3">
    <source>
        <dbReference type="ARBA" id="ARBA00022723"/>
    </source>
</evidence>
<sequence>MTVVLDSSALLAYLLGEPGADVVRNALGDAHMSTVNLSEVVARLTRDHDPSALPALMESLPLHFRRPDDWLAIEAGLMAVETSAAGLSLGDRFCLALARRMGAPALTADRPWSAVGAAVGVKVVQIRP</sequence>
<keyword evidence="3 5" id="KW-0479">Metal-binding</keyword>
<feature type="binding site" evidence="5">
    <location>
        <position position="91"/>
    </location>
    <ligand>
        <name>Mg(2+)</name>
        <dbReference type="ChEBI" id="CHEBI:18420"/>
    </ligand>
</feature>
<name>A0A7G5IIG1_9SPHN</name>
<comment type="cofactor">
    <cofactor evidence="5">
        <name>Mg(2+)</name>
        <dbReference type="ChEBI" id="CHEBI:18420"/>
    </cofactor>
</comment>
<protein>
    <recommendedName>
        <fullName evidence="5">Ribonuclease VapC</fullName>
        <shortName evidence="5">RNase VapC</shortName>
        <ecNumber evidence="5">3.1.-.-</ecNumber>
    </recommendedName>
    <alternativeName>
        <fullName evidence="5">Toxin VapC</fullName>
    </alternativeName>
</protein>